<sequence>MDARRYSISSFSNLGMPSFFGAYALTPSSAQGFEGPYQQSPYNVQYHNETVSSSDAYQGHEDAEHHEAQPSEEETPRSPQGKRNPTRNRRQPQSLFSNGEIIQSDDGVQYQCETLKLFCIPYNCTFNLLNQKVSSTLELPPTTAINKLYFRRPTCNEEGVIVYDARQISTDADT</sequence>
<evidence type="ECO:0000313" key="3">
    <source>
        <dbReference type="Proteomes" id="UP001189624"/>
    </source>
</evidence>
<proteinExistence type="predicted"/>
<reference evidence="2" key="1">
    <citation type="submission" date="2023-10" db="EMBL/GenBank/DDBJ databases">
        <authorList>
            <person name="Domelevo Entfellner J.-B."/>
        </authorList>
    </citation>
    <scope>NUCLEOTIDE SEQUENCE</scope>
</reference>
<name>A0AA86SS52_9FABA</name>
<gene>
    <name evidence="2" type="ORF">AYBTSS11_LOCUS23592</name>
</gene>
<evidence type="ECO:0000256" key="1">
    <source>
        <dbReference type="SAM" id="MobiDB-lite"/>
    </source>
</evidence>
<dbReference type="EMBL" id="OY731405">
    <property type="protein sequence ID" value="CAJ1971591.1"/>
    <property type="molecule type" value="Genomic_DNA"/>
</dbReference>
<feature type="region of interest" description="Disordered" evidence="1">
    <location>
        <begin position="58"/>
        <end position="100"/>
    </location>
</feature>
<feature type="compositionally biased region" description="Polar residues" evidence="1">
    <location>
        <begin position="91"/>
        <end position="100"/>
    </location>
</feature>
<feature type="compositionally biased region" description="Basic and acidic residues" evidence="1">
    <location>
        <begin position="58"/>
        <end position="69"/>
    </location>
</feature>
<evidence type="ECO:0000313" key="2">
    <source>
        <dbReference type="EMBL" id="CAJ1971591.1"/>
    </source>
</evidence>
<dbReference type="Gramene" id="rna-AYBTSS11_LOCUS23592">
    <property type="protein sequence ID" value="CAJ1971591.1"/>
    <property type="gene ID" value="gene-AYBTSS11_LOCUS23592"/>
</dbReference>
<organism evidence="2 3">
    <name type="scientific">Sphenostylis stenocarpa</name>
    <dbReference type="NCBI Taxonomy" id="92480"/>
    <lineage>
        <taxon>Eukaryota</taxon>
        <taxon>Viridiplantae</taxon>
        <taxon>Streptophyta</taxon>
        <taxon>Embryophyta</taxon>
        <taxon>Tracheophyta</taxon>
        <taxon>Spermatophyta</taxon>
        <taxon>Magnoliopsida</taxon>
        <taxon>eudicotyledons</taxon>
        <taxon>Gunneridae</taxon>
        <taxon>Pentapetalae</taxon>
        <taxon>rosids</taxon>
        <taxon>fabids</taxon>
        <taxon>Fabales</taxon>
        <taxon>Fabaceae</taxon>
        <taxon>Papilionoideae</taxon>
        <taxon>50 kb inversion clade</taxon>
        <taxon>NPAAA clade</taxon>
        <taxon>indigoferoid/millettioid clade</taxon>
        <taxon>Phaseoleae</taxon>
        <taxon>Sphenostylis</taxon>
    </lineage>
</organism>
<keyword evidence="3" id="KW-1185">Reference proteome</keyword>
<protein>
    <submittedName>
        <fullName evidence="2">Uncharacterized protein</fullName>
    </submittedName>
</protein>
<accession>A0AA86SS52</accession>
<dbReference type="Proteomes" id="UP001189624">
    <property type="component" value="Chromosome 8"/>
</dbReference>
<dbReference type="AlphaFoldDB" id="A0AA86SS52"/>